<dbReference type="OrthoDB" id="2273864at2759"/>
<organism evidence="3 4">
    <name type="scientific">Austropuccinia psidii MF-1</name>
    <dbReference type="NCBI Taxonomy" id="1389203"/>
    <lineage>
        <taxon>Eukaryota</taxon>
        <taxon>Fungi</taxon>
        <taxon>Dikarya</taxon>
        <taxon>Basidiomycota</taxon>
        <taxon>Pucciniomycotina</taxon>
        <taxon>Pucciniomycetes</taxon>
        <taxon>Pucciniales</taxon>
        <taxon>Sphaerophragmiaceae</taxon>
        <taxon>Austropuccinia</taxon>
    </lineage>
</organism>
<sequence length="194" mass="22565">MDWVPALSPGCEKGYNACLVIVDRYSKNTIFLPSHKDDTAMDKDLSICNRLICHTELFKNIIIDRDQRFTSALWKTLHKLLGTKLSFSTAYNPQTDELEERMIQNLEDMIRRSCAYGLELKAPDCLQALRYILHTQIGHNYIKKYILNYAQLISHSYIQNLSFLISERMNNILLSKQIHGFKARFGFYTNLHLG</sequence>
<dbReference type="PANTHER" id="PTHR35046">
    <property type="entry name" value="ZINC KNUCKLE (CCHC-TYPE) FAMILY PROTEIN"/>
    <property type="match status" value="1"/>
</dbReference>
<keyword evidence="1" id="KW-0694">RNA-binding</keyword>
<gene>
    <name evidence="3" type="ORF">O181_001372</name>
</gene>
<dbReference type="AlphaFoldDB" id="A0A9Q3BAN9"/>
<dbReference type="PROSITE" id="PS50994">
    <property type="entry name" value="INTEGRASE"/>
    <property type="match status" value="1"/>
</dbReference>
<dbReference type="EMBL" id="AVOT02000197">
    <property type="protein sequence ID" value="MBW0461657.1"/>
    <property type="molecule type" value="Genomic_DNA"/>
</dbReference>
<dbReference type="GO" id="GO:0003723">
    <property type="term" value="F:RNA binding"/>
    <property type="evidence" value="ECO:0007669"/>
    <property type="project" value="UniProtKB-KW"/>
</dbReference>
<dbReference type="Proteomes" id="UP000765509">
    <property type="component" value="Unassembled WGS sequence"/>
</dbReference>
<keyword evidence="4" id="KW-1185">Reference proteome</keyword>
<dbReference type="Gene3D" id="3.30.420.10">
    <property type="entry name" value="Ribonuclease H-like superfamily/Ribonuclease H"/>
    <property type="match status" value="1"/>
</dbReference>
<dbReference type="InterPro" id="IPR001584">
    <property type="entry name" value="Integrase_cat-core"/>
</dbReference>
<comment type="caution">
    <text evidence="3">The sequence shown here is derived from an EMBL/GenBank/DDBJ whole genome shotgun (WGS) entry which is preliminary data.</text>
</comment>
<proteinExistence type="predicted"/>
<feature type="domain" description="Integrase catalytic" evidence="2">
    <location>
        <begin position="1"/>
        <end position="111"/>
    </location>
</feature>
<dbReference type="GO" id="GO:0015074">
    <property type="term" value="P:DNA integration"/>
    <property type="evidence" value="ECO:0007669"/>
    <property type="project" value="InterPro"/>
</dbReference>
<protein>
    <recommendedName>
        <fullName evidence="2">Integrase catalytic domain-containing protein</fullName>
    </recommendedName>
</protein>
<evidence type="ECO:0000313" key="4">
    <source>
        <dbReference type="Proteomes" id="UP000765509"/>
    </source>
</evidence>
<evidence type="ECO:0000259" key="2">
    <source>
        <dbReference type="PROSITE" id="PS50994"/>
    </source>
</evidence>
<dbReference type="InterPro" id="IPR036397">
    <property type="entry name" value="RNaseH_sf"/>
</dbReference>
<dbReference type="PANTHER" id="PTHR35046:SF26">
    <property type="entry name" value="RNA-DIRECTED DNA POLYMERASE"/>
    <property type="match status" value="1"/>
</dbReference>
<evidence type="ECO:0000313" key="3">
    <source>
        <dbReference type="EMBL" id="MBW0461657.1"/>
    </source>
</evidence>
<evidence type="ECO:0000256" key="1">
    <source>
        <dbReference type="ARBA" id="ARBA00022884"/>
    </source>
</evidence>
<name>A0A9Q3BAN9_9BASI</name>
<dbReference type="GO" id="GO:0005634">
    <property type="term" value="C:nucleus"/>
    <property type="evidence" value="ECO:0007669"/>
    <property type="project" value="UniProtKB-ARBA"/>
</dbReference>
<dbReference type="InterPro" id="IPR012337">
    <property type="entry name" value="RNaseH-like_sf"/>
</dbReference>
<reference evidence="3" key="1">
    <citation type="submission" date="2021-03" db="EMBL/GenBank/DDBJ databases">
        <title>Draft genome sequence of rust myrtle Austropuccinia psidii MF-1, a brazilian biotype.</title>
        <authorList>
            <person name="Quecine M.C."/>
            <person name="Pachon D.M.R."/>
            <person name="Bonatelli M.L."/>
            <person name="Correr F.H."/>
            <person name="Franceschini L.M."/>
            <person name="Leite T.F."/>
            <person name="Margarido G.R.A."/>
            <person name="Almeida C.A."/>
            <person name="Ferrarezi J.A."/>
            <person name="Labate C.A."/>
        </authorList>
    </citation>
    <scope>NUCLEOTIDE SEQUENCE</scope>
    <source>
        <strain evidence="3">MF-1</strain>
    </source>
</reference>
<accession>A0A9Q3BAN9</accession>
<dbReference type="SUPFAM" id="SSF53098">
    <property type="entry name" value="Ribonuclease H-like"/>
    <property type="match status" value="1"/>
</dbReference>